<gene>
    <name evidence="1" type="ORF">Cpap_3643</name>
</gene>
<dbReference type="Proteomes" id="UP000003860">
    <property type="component" value="Unassembled WGS sequence"/>
</dbReference>
<reference evidence="1" key="2">
    <citation type="submission" date="2011-01" db="EMBL/GenBank/DDBJ databases">
        <title>The Non-contiguous Finished genome of Clostridium papyrosolvens.</title>
        <authorList>
            <person name="Lucas S."/>
            <person name="Copeland A."/>
            <person name="Lapidus A."/>
            <person name="Cheng J.-F."/>
            <person name="Goodwin L."/>
            <person name="Pitluck S."/>
            <person name="Misra M."/>
            <person name="Chertkov O."/>
            <person name="Detter J.C."/>
            <person name="Han C."/>
            <person name="Tapia R."/>
            <person name="Land M."/>
            <person name="Hauser L."/>
            <person name="Kyrpides N."/>
            <person name="Ivanova N."/>
            <person name="Pagani I."/>
            <person name="Mouttaki H."/>
            <person name="He Z."/>
            <person name="Zhou J."/>
            <person name="Hemme C.L."/>
            <person name="Woyke T."/>
        </authorList>
    </citation>
    <scope>NUCLEOTIDE SEQUENCE [LARGE SCALE GENOMIC DNA]</scope>
    <source>
        <strain evidence="1">DSM 2782</strain>
    </source>
</reference>
<keyword evidence="2" id="KW-1185">Reference proteome</keyword>
<evidence type="ECO:0000313" key="1">
    <source>
        <dbReference type="EMBL" id="EGD49211.1"/>
    </source>
</evidence>
<dbReference type="RefSeq" id="WP_004617439.1">
    <property type="nucleotide sequence ID" value="NZ_ACXX02000002.1"/>
</dbReference>
<dbReference type="STRING" id="588581.Cpap_3643"/>
<reference evidence="1" key="1">
    <citation type="submission" date="2009-07" db="EMBL/GenBank/DDBJ databases">
        <authorList>
            <consortium name="US DOE Joint Genome Institute (JGI-PGF)"/>
            <person name="Lucas S."/>
            <person name="Copeland A."/>
            <person name="Lapidus A."/>
            <person name="Glavina del Rio T."/>
            <person name="Tice H."/>
            <person name="Bruce D."/>
            <person name="Goodwin L."/>
            <person name="Pitluck S."/>
            <person name="Larimer F."/>
            <person name="Land M.L."/>
            <person name="Mouttaki H."/>
            <person name="He Z."/>
            <person name="Zhou J."/>
            <person name="Hemme C.L."/>
        </authorList>
    </citation>
    <scope>NUCLEOTIDE SEQUENCE [LARGE SCALE GENOMIC DNA]</scope>
    <source>
        <strain evidence="1">DSM 2782</strain>
    </source>
</reference>
<organism evidence="1 2">
    <name type="scientific">Ruminiclostridium papyrosolvens DSM 2782</name>
    <dbReference type="NCBI Taxonomy" id="588581"/>
    <lineage>
        <taxon>Bacteria</taxon>
        <taxon>Bacillati</taxon>
        <taxon>Bacillota</taxon>
        <taxon>Clostridia</taxon>
        <taxon>Eubacteriales</taxon>
        <taxon>Oscillospiraceae</taxon>
        <taxon>Ruminiclostridium</taxon>
    </lineage>
</organism>
<name>F1T9M9_9FIRM</name>
<comment type="caution">
    <text evidence="1">The sequence shown here is derived from an EMBL/GenBank/DDBJ whole genome shotgun (WGS) entry which is preliminary data.</text>
</comment>
<accession>F1T9M9</accession>
<dbReference type="eggNOG" id="ENOG5033PZU">
    <property type="taxonomic scope" value="Bacteria"/>
</dbReference>
<protein>
    <submittedName>
        <fullName evidence="1">Uncharacterized protein</fullName>
    </submittedName>
</protein>
<dbReference type="AlphaFoldDB" id="F1T9M9"/>
<evidence type="ECO:0000313" key="2">
    <source>
        <dbReference type="Proteomes" id="UP000003860"/>
    </source>
</evidence>
<sequence>MDKSVKLKISENRKVKGAISDFTISYSSKNPDNKSASNKIISAFKGNQNIIIEIDSSLMTLDEDKKNLLLGRLTATLEKLNPKYIINKVHYDKKRSFLSVPIESKKVEGLKINIFADHNIWGKEEFTDVIPEYGVRYYITEGFSDLETFMEEDEEERGNKCSMVIFDHIVLGSMGINTTKSLTELKSMLDKNML</sequence>
<dbReference type="EMBL" id="ACXX02000002">
    <property type="protein sequence ID" value="EGD49211.1"/>
    <property type="molecule type" value="Genomic_DNA"/>
</dbReference>
<proteinExistence type="predicted"/>
<dbReference type="OrthoDB" id="1739520at2"/>